<evidence type="ECO:0000313" key="2">
    <source>
        <dbReference type="Proteomes" id="UP001446871"/>
    </source>
</evidence>
<organism evidence="1 2">
    <name type="scientific">Apiospora saccharicola</name>
    <dbReference type="NCBI Taxonomy" id="335842"/>
    <lineage>
        <taxon>Eukaryota</taxon>
        <taxon>Fungi</taxon>
        <taxon>Dikarya</taxon>
        <taxon>Ascomycota</taxon>
        <taxon>Pezizomycotina</taxon>
        <taxon>Sordariomycetes</taxon>
        <taxon>Xylariomycetidae</taxon>
        <taxon>Amphisphaeriales</taxon>
        <taxon>Apiosporaceae</taxon>
        <taxon>Apiospora</taxon>
    </lineage>
</organism>
<dbReference type="EMBL" id="JAQQWM010000009">
    <property type="protein sequence ID" value="KAK8046696.1"/>
    <property type="molecule type" value="Genomic_DNA"/>
</dbReference>
<gene>
    <name evidence="1" type="ORF">PG996_014760</name>
</gene>
<keyword evidence="2" id="KW-1185">Reference proteome</keyword>
<protein>
    <submittedName>
        <fullName evidence="1">Uncharacterized protein</fullName>
    </submittedName>
</protein>
<proteinExistence type="predicted"/>
<reference evidence="1 2" key="1">
    <citation type="submission" date="2023-01" db="EMBL/GenBank/DDBJ databases">
        <title>Analysis of 21 Apiospora genomes using comparative genomics revels a genus with tremendous synthesis potential of carbohydrate active enzymes and secondary metabolites.</title>
        <authorList>
            <person name="Sorensen T."/>
        </authorList>
    </citation>
    <scope>NUCLEOTIDE SEQUENCE [LARGE SCALE GENOMIC DNA]</scope>
    <source>
        <strain evidence="1 2">CBS 83171</strain>
    </source>
</reference>
<sequence length="227" mass="23777">MCGDTSRQSYGGAIAILNPLERISGGLPDMDTGVSGRLVFHSARDDTLATGATFTHAENVGCCDGTTYTIGIHKSGDLTTSAFVSPFIHKFSLDGKDPDRSSTGSRTLSTSLSHPLRIEVGHEGIIGRRVTVWKQGGVSPLAEGIIGLVLAGGGGLGFRFPSSMSPGLDSGGGAGSGAELRARCACRLNAVLFLLDFQYKKSIMTMMNTAVTKTHIPKTPSWDKPFG</sequence>
<evidence type="ECO:0000313" key="1">
    <source>
        <dbReference type="EMBL" id="KAK8046696.1"/>
    </source>
</evidence>
<accession>A0ABR1TJ82</accession>
<name>A0ABR1TJ82_9PEZI</name>
<comment type="caution">
    <text evidence="1">The sequence shown here is derived from an EMBL/GenBank/DDBJ whole genome shotgun (WGS) entry which is preliminary data.</text>
</comment>
<dbReference type="Proteomes" id="UP001446871">
    <property type="component" value="Unassembled WGS sequence"/>
</dbReference>